<feature type="transmembrane region" description="Helical" evidence="1">
    <location>
        <begin position="103"/>
        <end position="132"/>
    </location>
</feature>
<feature type="transmembrane region" description="Helical" evidence="1">
    <location>
        <begin position="197"/>
        <end position="214"/>
    </location>
</feature>
<feature type="transmembrane region" description="Helical" evidence="1">
    <location>
        <begin position="407"/>
        <end position="423"/>
    </location>
</feature>
<reference evidence="3 4" key="1">
    <citation type="submission" date="2023-02" db="EMBL/GenBank/DDBJ databases">
        <title>Devosia chondri sp. nov., isolated from the phycosphere of marine algae.</title>
        <authorList>
            <person name="Kim J.M."/>
            <person name="Lee J.K."/>
            <person name="Choi B.J."/>
            <person name="Bayburt H."/>
            <person name="Jeon C.O."/>
        </authorList>
    </citation>
    <scope>NUCLEOTIDE SEQUENCE [LARGE SCALE GENOMIC DNA]</scope>
    <source>
        <strain evidence="3 4">G2-5</strain>
    </source>
</reference>
<feature type="transmembrane region" description="Helical" evidence="1">
    <location>
        <begin position="430"/>
        <end position="454"/>
    </location>
</feature>
<gene>
    <name evidence="3" type="ORF">PSQ90_07330</name>
</gene>
<dbReference type="Pfam" id="PF01970">
    <property type="entry name" value="TctA"/>
    <property type="match status" value="1"/>
</dbReference>
<accession>A0ABY7Z1R6</accession>
<evidence type="ECO:0000256" key="1">
    <source>
        <dbReference type="SAM" id="Phobius"/>
    </source>
</evidence>
<evidence type="ECO:0000259" key="2">
    <source>
        <dbReference type="Pfam" id="PF01970"/>
    </source>
</evidence>
<proteinExistence type="predicted"/>
<feature type="transmembrane region" description="Helical" evidence="1">
    <location>
        <begin position="386"/>
        <end position="401"/>
    </location>
</feature>
<dbReference type="InterPro" id="IPR002823">
    <property type="entry name" value="DUF112_TM"/>
</dbReference>
<evidence type="ECO:0000313" key="4">
    <source>
        <dbReference type="Proteomes" id="UP001222118"/>
    </source>
</evidence>
<dbReference type="Proteomes" id="UP001222118">
    <property type="component" value="Chromosome"/>
</dbReference>
<evidence type="ECO:0000313" key="3">
    <source>
        <dbReference type="EMBL" id="WDR07228.1"/>
    </source>
</evidence>
<dbReference type="RefSeq" id="WP_282212741.1">
    <property type="nucleotide sequence ID" value="NZ_CP118247.1"/>
</dbReference>
<feature type="transmembrane region" description="Helical" evidence="1">
    <location>
        <begin position="352"/>
        <end position="374"/>
    </location>
</feature>
<keyword evidence="1" id="KW-1133">Transmembrane helix</keyword>
<sequence length="503" mass="52501">MEAFAEAAGLVFNFETLATIFLAAVFGMLVGAIPGLTATMATALLVPITFYMPPIPAIAAIISCTAMAITAGDLPGALLRIPGTPASAAYVEDSYRLAQKGKAGLAIGISVMSSSLGGLFGFLFLLFTAPILAKAALGFSSFEYFWLALLGLSCAALISSGGMIKGALALMIGLFIAQIGLDPLTATPRFTFGVVELMGGISFIPVMIGMFAVAEIMRSGRRAIADVPQIKLSNPFGGTLSTIWKYRKNQVRGSVIGALLGALPGVGGDLAAWITYALAKRTSKTPEKFGTGHPEGLVEAGATNNAALSAAWIPAMVFGIPGDAVTAIAVGVLVMKGMDPGPTLMTLNPQNFYAVMIVFAIANVLMLPLGWVAAKSARWIFEVPRALLNAAVLLFCIVGSYSINNSMFGVMLMLGAGLLAFVLESRMIAIAPIILGIVLGPLVETNFTTSMMIADGSMLGFFSRPIAAGLGFATMLIWGFTIVHALRGFFGENRSELVPKTEE</sequence>
<keyword evidence="1" id="KW-0472">Membrane</keyword>
<feature type="transmembrane region" description="Helical" evidence="1">
    <location>
        <begin position="466"/>
        <end position="486"/>
    </location>
</feature>
<keyword evidence="4" id="KW-1185">Reference proteome</keyword>
<dbReference type="PANTHER" id="PTHR35342">
    <property type="entry name" value="TRICARBOXYLIC TRANSPORT PROTEIN"/>
    <property type="match status" value="1"/>
</dbReference>
<dbReference type="EMBL" id="CP118247">
    <property type="protein sequence ID" value="WDR07228.1"/>
    <property type="molecule type" value="Genomic_DNA"/>
</dbReference>
<feature type="transmembrane region" description="Helical" evidence="1">
    <location>
        <begin position="144"/>
        <end position="177"/>
    </location>
</feature>
<dbReference type="PANTHER" id="PTHR35342:SF5">
    <property type="entry name" value="TRICARBOXYLIC TRANSPORT PROTEIN"/>
    <property type="match status" value="1"/>
</dbReference>
<keyword evidence="1" id="KW-0812">Transmembrane</keyword>
<protein>
    <submittedName>
        <fullName evidence="3">Tripartite tricarboxylate transporter permease</fullName>
    </submittedName>
</protein>
<name>A0ABY7Z1R6_9HYPH</name>
<feature type="domain" description="DUF112" evidence="2">
    <location>
        <begin position="17"/>
        <end position="435"/>
    </location>
</feature>
<organism evidence="3 4">
    <name type="scientific">Devosia rhodophyticola</name>
    <dbReference type="NCBI Taxonomy" id="3026423"/>
    <lineage>
        <taxon>Bacteria</taxon>
        <taxon>Pseudomonadati</taxon>
        <taxon>Pseudomonadota</taxon>
        <taxon>Alphaproteobacteria</taxon>
        <taxon>Hyphomicrobiales</taxon>
        <taxon>Devosiaceae</taxon>
        <taxon>Devosia</taxon>
    </lineage>
</organism>
<feature type="transmembrane region" description="Helical" evidence="1">
    <location>
        <begin position="255"/>
        <end position="279"/>
    </location>
</feature>